<reference evidence="1" key="1">
    <citation type="journal article" date="2015" name="Nature">
        <title>Complex archaea that bridge the gap between prokaryotes and eukaryotes.</title>
        <authorList>
            <person name="Spang A."/>
            <person name="Saw J.H."/>
            <person name="Jorgensen S.L."/>
            <person name="Zaremba-Niedzwiedzka K."/>
            <person name="Martijn J."/>
            <person name="Lind A.E."/>
            <person name="van Eijk R."/>
            <person name="Schleper C."/>
            <person name="Guy L."/>
            <person name="Ettema T.J."/>
        </authorList>
    </citation>
    <scope>NUCLEOTIDE SEQUENCE</scope>
</reference>
<name>A0A0F8Z6L1_9ZZZZ</name>
<proteinExistence type="predicted"/>
<evidence type="ECO:0000313" key="1">
    <source>
        <dbReference type="EMBL" id="KKK89362.1"/>
    </source>
</evidence>
<gene>
    <name evidence="1" type="ORF">LCGC14_2733870</name>
</gene>
<accession>A0A0F8Z6L1</accession>
<sequence length="71" mass="8306">MKKQTIEVRYGKLGTVTEVIKRVLRAEACGNFNPIFCTYKGKEHLVHSQEGDISDPFRRDETYLKTLYIRI</sequence>
<organism evidence="1">
    <name type="scientific">marine sediment metagenome</name>
    <dbReference type="NCBI Taxonomy" id="412755"/>
    <lineage>
        <taxon>unclassified sequences</taxon>
        <taxon>metagenomes</taxon>
        <taxon>ecological metagenomes</taxon>
    </lineage>
</organism>
<dbReference type="EMBL" id="LAZR01049563">
    <property type="protein sequence ID" value="KKK89362.1"/>
    <property type="molecule type" value="Genomic_DNA"/>
</dbReference>
<dbReference type="AlphaFoldDB" id="A0A0F8Z6L1"/>
<protein>
    <submittedName>
        <fullName evidence="1">Uncharacterized protein</fullName>
    </submittedName>
</protein>
<comment type="caution">
    <text evidence="1">The sequence shown here is derived from an EMBL/GenBank/DDBJ whole genome shotgun (WGS) entry which is preliminary data.</text>
</comment>